<proteinExistence type="predicted"/>
<dbReference type="AlphaFoldDB" id="A0A3A3Z2J2"/>
<comment type="caution">
    <text evidence="1">The sequence shown here is derived from an EMBL/GenBank/DDBJ whole genome shotgun (WGS) entry which is preliminary data.</text>
</comment>
<evidence type="ECO:0000313" key="1">
    <source>
        <dbReference type="EMBL" id="RJK96944.1"/>
    </source>
</evidence>
<name>A0A3A3Z2J2_9ACTN</name>
<gene>
    <name evidence="1" type="ORF">D5H78_06770</name>
</gene>
<dbReference type="EMBL" id="QZEZ01000002">
    <property type="protein sequence ID" value="RJK96944.1"/>
    <property type="molecule type" value="Genomic_DNA"/>
</dbReference>
<protein>
    <submittedName>
        <fullName evidence="1">Uncharacterized protein</fullName>
    </submittedName>
</protein>
<organism evidence="1 2">
    <name type="scientific">Vallicoccus soli</name>
    <dbReference type="NCBI Taxonomy" id="2339232"/>
    <lineage>
        <taxon>Bacteria</taxon>
        <taxon>Bacillati</taxon>
        <taxon>Actinomycetota</taxon>
        <taxon>Actinomycetes</taxon>
        <taxon>Motilibacterales</taxon>
        <taxon>Vallicoccaceae</taxon>
        <taxon>Vallicoccus</taxon>
    </lineage>
</organism>
<evidence type="ECO:0000313" key="2">
    <source>
        <dbReference type="Proteomes" id="UP000265614"/>
    </source>
</evidence>
<reference evidence="1 2" key="1">
    <citation type="submission" date="2018-09" db="EMBL/GenBank/DDBJ databases">
        <title>YIM 75000 draft genome.</title>
        <authorList>
            <person name="Tang S."/>
            <person name="Feng Y."/>
        </authorList>
    </citation>
    <scope>NUCLEOTIDE SEQUENCE [LARGE SCALE GENOMIC DNA]</scope>
    <source>
        <strain evidence="1 2">YIM 75000</strain>
    </source>
</reference>
<dbReference type="Proteomes" id="UP000265614">
    <property type="component" value="Unassembled WGS sequence"/>
</dbReference>
<keyword evidence="2" id="KW-1185">Reference proteome</keyword>
<accession>A0A3A3Z2J2</accession>
<sequence length="76" mass="8489">MPERARARRQVDMTRRRKGRPQDLAVGLIVSTGSEAELLRDHVSDFAAAATERRIIERDGFITYGVAGMSMPTDEV</sequence>